<proteinExistence type="predicted"/>
<reference evidence="1 2" key="1">
    <citation type="journal article" date="2018" name="PLoS Genet.">
        <title>Population sequencing reveals clonal diversity and ancestral inbreeding in the grapevine cultivar Chardonnay.</title>
        <authorList>
            <person name="Roach M.J."/>
            <person name="Johnson D.L."/>
            <person name="Bohlmann J."/>
            <person name="van Vuuren H.J."/>
            <person name="Jones S.J."/>
            <person name="Pretorius I.S."/>
            <person name="Schmidt S.A."/>
            <person name="Borneman A.R."/>
        </authorList>
    </citation>
    <scope>NUCLEOTIDE SEQUENCE [LARGE SCALE GENOMIC DNA]</scope>
    <source>
        <strain evidence="2">cv. Chardonnay</strain>
        <tissue evidence="1">Leaf</tissue>
    </source>
</reference>
<organism evidence="1 2">
    <name type="scientific">Vitis vinifera</name>
    <name type="common">Grape</name>
    <dbReference type="NCBI Taxonomy" id="29760"/>
    <lineage>
        <taxon>Eukaryota</taxon>
        <taxon>Viridiplantae</taxon>
        <taxon>Streptophyta</taxon>
        <taxon>Embryophyta</taxon>
        <taxon>Tracheophyta</taxon>
        <taxon>Spermatophyta</taxon>
        <taxon>Magnoliopsida</taxon>
        <taxon>eudicotyledons</taxon>
        <taxon>Gunneridae</taxon>
        <taxon>Pentapetalae</taxon>
        <taxon>rosids</taxon>
        <taxon>Vitales</taxon>
        <taxon>Vitaceae</taxon>
        <taxon>Viteae</taxon>
        <taxon>Vitis</taxon>
    </lineage>
</organism>
<evidence type="ECO:0000313" key="1">
    <source>
        <dbReference type="EMBL" id="RVW42700.1"/>
    </source>
</evidence>
<dbReference type="Proteomes" id="UP000288805">
    <property type="component" value="Unassembled WGS sequence"/>
</dbReference>
<accession>A0A438E4Z4</accession>
<sequence length="86" mass="9533">MHFYTGKRKRNKHEHVPGWFEYTIAIKTLSGNKSSGYVAGLGELEWGTVEAQGSAGGILLFWDYKSIGLDQNGSGSFFSLLSLYIL</sequence>
<evidence type="ECO:0000313" key="2">
    <source>
        <dbReference type="Proteomes" id="UP000288805"/>
    </source>
</evidence>
<gene>
    <name evidence="1" type="ORF">CK203_098599</name>
</gene>
<protein>
    <submittedName>
        <fullName evidence="1">Uncharacterized protein</fullName>
    </submittedName>
</protein>
<comment type="caution">
    <text evidence="1">The sequence shown here is derived from an EMBL/GenBank/DDBJ whole genome shotgun (WGS) entry which is preliminary data.</text>
</comment>
<dbReference type="AlphaFoldDB" id="A0A438E4Z4"/>
<name>A0A438E4Z4_VITVI</name>
<dbReference type="EMBL" id="QGNW01001395">
    <property type="protein sequence ID" value="RVW42700.1"/>
    <property type="molecule type" value="Genomic_DNA"/>
</dbReference>